<reference evidence="1 2" key="2">
    <citation type="journal article" date="2022" name="Mol. Biol. Evol.">
        <title>Comparative Genomics Reveals Insights into the Divergent Evolution of Astigmatic Mites and Household Pest Adaptations.</title>
        <authorList>
            <person name="Xiong Q."/>
            <person name="Wan A.T."/>
            <person name="Liu X."/>
            <person name="Fung C.S."/>
            <person name="Xiao X."/>
            <person name="Malainual N."/>
            <person name="Hou J."/>
            <person name="Wang L."/>
            <person name="Wang M."/>
            <person name="Yang K.Y."/>
            <person name="Cui Y."/>
            <person name="Leung E.L."/>
            <person name="Nong W."/>
            <person name="Shin S.K."/>
            <person name="Au S.W."/>
            <person name="Jeong K.Y."/>
            <person name="Chew F.T."/>
            <person name="Hui J.H."/>
            <person name="Leung T.F."/>
            <person name="Tungtrongchitr A."/>
            <person name="Zhong N."/>
            <person name="Liu Z."/>
            <person name="Tsui S.K."/>
        </authorList>
    </citation>
    <scope>NUCLEOTIDE SEQUENCE [LARGE SCALE GENOMIC DNA]</scope>
    <source>
        <strain evidence="1">Derp</strain>
    </source>
</reference>
<evidence type="ECO:0000313" key="2">
    <source>
        <dbReference type="Proteomes" id="UP000887458"/>
    </source>
</evidence>
<keyword evidence="2" id="KW-1185">Reference proteome</keyword>
<proteinExistence type="predicted"/>
<organism evidence="1 2">
    <name type="scientific">Dermatophagoides pteronyssinus</name>
    <name type="common">European house dust mite</name>
    <dbReference type="NCBI Taxonomy" id="6956"/>
    <lineage>
        <taxon>Eukaryota</taxon>
        <taxon>Metazoa</taxon>
        <taxon>Ecdysozoa</taxon>
        <taxon>Arthropoda</taxon>
        <taxon>Chelicerata</taxon>
        <taxon>Arachnida</taxon>
        <taxon>Acari</taxon>
        <taxon>Acariformes</taxon>
        <taxon>Sarcoptiformes</taxon>
        <taxon>Astigmata</taxon>
        <taxon>Psoroptidia</taxon>
        <taxon>Analgoidea</taxon>
        <taxon>Pyroglyphidae</taxon>
        <taxon>Dermatophagoidinae</taxon>
        <taxon>Dermatophagoides</taxon>
    </lineage>
</organism>
<sequence>MIVIDFPYERFNFNKRSLDFVNFVFNAVNFRFNPYIDCFLRSILAIVFRYKDSCEINDFPRRSIFFRFCFSLFAIPLAVDDNDIDVDDEEASRRSISLLLELLSSKSNLSISARSIPSTVKVSSTSTTTESVTTLFVADITAIII</sequence>
<protein>
    <submittedName>
        <fullName evidence="1">Uncharacterized protein</fullName>
    </submittedName>
</protein>
<evidence type="ECO:0000313" key="1">
    <source>
        <dbReference type="EMBL" id="KAH9413341.1"/>
    </source>
</evidence>
<accession>A0ABQ8ISP2</accession>
<dbReference type="Proteomes" id="UP000887458">
    <property type="component" value="Unassembled WGS sequence"/>
</dbReference>
<comment type="caution">
    <text evidence="1">The sequence shown here is derived from an EMBL/GenBank/DDBJ whole genome shotgun (WGS) entry which is preliminary data.</text>
</comment>
<reference evidence="1 2" key="1">
    <citation type="journal article" date="2018" name="J. Allergy Clin. Immunol.">
        <title>High-quality assembly of Dermatophagoides pteronyssinus genome and transcriptome reveals a wide range of novel allergens.</title>
        <authorList>
            <person name="Liu X.Y."/>
            <person name="Yang K.Y."/>
            <person name="Wang M.Q."/>
            <person name="Kwok J.S."/>
            <person name="Zeng X."/>
            <person name="Yang Z."/>
            <person name="Xiao X.J."/>
            <person name="Lau C.P."/>
            <person name="Li Y."/>
            <person name="Huang Z.M."/>
            <person name="Ba J.G."/>
            <person name="Yim A.K."/>
            <person name="Ouyang C.Y."/>
            <person name="Ngai S.M."/>
            <person name="Chan T.F."/>
            <person name="Leung E.L."/>
            <person name="Liu L."/>
            <person name="Liu Z.G."/>
            <person name="Tsui S.K."/>
        </authorList>
    </citation>
    <scope>NUCLEOTIDE SEQUENCE [LARGE SCALE GENOMIC DNA]</scope>
    <source>
        <strain evidence="1">Derp</strain>
    </source>
</reference>
<gene>
    <name evidence="1" type="ORF">DERP_007817</name>
</gene>
<name>A0ABQ8ISP2_DERPT</name>
<dbReference type="EMBL" id="NJHN03000121">
    <property type="protein sequence ID" value="KAH9413341.1"/>
    <property type="molecule type" value="Genomic_DNA"/>
</dbReference>